<gene>
    <name evidence="3" type="ORF">DCF25_06510</name>
</gene>
<evidence type="ECO:0000313" key="4">
    <source>
        <dbReference type="Proteomes" id="UP000249354"/>
    </source>
</evidence>
<protein>
    <recommendedName>
        <fullName evidence="5">Secreted protein</fullName>
    </recommendedName>
</protein>
<dbReference type="AlphaFoldDB" id="A0A2W4WMJ7"/>
<dbReference type="Proteomes" id="UP000249354">
    <property type="component" value="Unassembled WGS sequence"/>
</dbReference>
<evidence type="ECO:0008006" key="5">
    <source>
        <dbReference type="Google" id="ProtNLM"/>
    </source>
</evidence>
<accession>A0A2W4WMJ7</accession>
<sequence length="437" mass="47271">MMRSRLSAPLKFCLLIFPLLGALLGAASVSAEDKLSVTFELPPAPVAPESLVRYQESLPPITPSELAAPETVISTGDMALRFAPDDVAMPIASSQPQGEQVGPIAEAFAIDHAAEDLRSAVPELENWIYDGGSDSLVARTVGSAEGTRQSDGRKTTAYYGHTDPGNGVWNLGTFSYQHEAVSPEDADQKQLRRLQHQERQLEEKAAQWKVPMSMAVRLNGLDLANQAPLAALDKGGYIERLAEAYKQGKSGEEAIAWARTQAYFDPDKQNWDAPGLGNNPHSIQRDQERRMAAIDQALRAYKDENGGRIQFPQEVSIVGDRPTTASPLWDQSEPIAIVDFSLTPVSGSEQVGSEQAIAPSSPTPATDFLEAHALEATASANDAIEPNDSLIFEGDQTEAATSTEIANDPKVSTEEEKPKNAQKKAFIRAENSIVRPK</sequence>
<reference evidence="3 4" key="2">
    <citation type="submission" date="2018-06" db="EMBL/GenBank/DDBJ databases">
        <title>Metagenomic assembly of (sub)arctic Cyanobacteria and their associated microbiome from non-axenic cultures.</title>
        <authorList>
            <person name="Baurain D."/>
        </authorList>
    </citation>
    <scope>NUCLEOTIDE SEQUENCE [LARGE SCALE GENOMIC DNA]</scope>
    <source>
        <strain evidence="3">ULC129bin1</strain>
    </source>
</reference>
<dbReference type="EMBL" id="QBMC01000029">
    <property type="protein sequence ID" value="PZO20518.1"/>
    <property type="molecule type" value="Genomic_DNA"/>
</dbReference>
<evidence type="ECO:0000256" key="1">
    <source>
        <dbReference type="SAM" id="MobiDB-lite"/>
    </source>
</evidence>
<proteinExistence type="predicted"/>
<keyword evidence="2" id="KW-0732">Signal</keyword>
<evidence type="ECO:0000313" key="3">
    <source>
        <dbReference type="EMBL" id="PZO20518.1"/>
    </source>
</evidence>
<evidence type="ECO:0000256" key="2">
    <source>
        <dbReference type="SAM" id="SignalP"/>
    </source>
</evidence>
<feature type="region of interest" description="Disordered" evidence="1">
    <location>
        <begin position="379"/>
        <end position="437"/>
    </location>
</feature>
<reference evidence="4" key="1">
    <citation type="submission" date="2018-04" db="EMBL/GenBank/DDBJ databases">
        <authorList>
            <person name="Cornet L."/>
        </authorList>
    </citation>
    <scope>NUCLEOTIDE SEQUENCE [LARGE SCALE GENOMIC DNA]</scope>
</reference>
<name>A0A2W4WMJ7_9CYAN</name>
<feature type="chain" id="PRO_5015970473" description="Secreted protein" evidence="2">
    <location>
        <begin position="32"/>
        <end position="437"/>
    </location>
</feature>
<organism evidence="3 4">
    <name type="scientific">Leptolyngbya foveolarum</name>
    <dbReference type="NCBI Taxonomy" id="47253"/>
    <lineage>
        <taxon>Bacteria</taxon>
        <taxon>Bacillati</taxon>
        <taxon>Cyanobacteriota</taxon>
        <taxon>Cyanophyceae</taxon>
        <taxon>Leptolyngbyales</taxon>
        <taxon>Leptolyngbyaceae</taxon>
        <taxon>Leptolyngbya group</taxon>
        <taxon>Leptolyngbya</taxon>
    </lineage>
</organism>
<feature type="signal peptide" evidence="2">
    <location>
        <begin position="1"/>
        <end position="31"/>
    </location>
</feature>
<comment type="caution">
    <text evidence="3">The sequence shown here is derived from an EMBL/GenBank/DDBJ whole genome shotgun (WGS) entry which is preliminary data.</text>
</comment>